<dbReference type="EMBL" id="FNRF01000001">
    <property type="protein sequence ID" value="SEA03586.1"/>
    <property type="molecule type" value="Genomic_DNA"/>
</dbReference>
<dbReference type="GO" id="GO:0005524">
    <property type="term" value="F:ATP binding"/>
    <property type="evidence" value="ECO:0007669"/>
    <property type="project" value="InterPro"/>
</dbReference>
<protein>
    <submittedName>
        <fullName evidence="1">Uncharacterized protein</fullName>
    </submittedName>
</protein>
<organism evidence="1 2">
    <name type="scientific">Xylanibacter ruminicola</name>
    <name type="common">Prevotella ruminicola</name>
    <dbReference type="NCBI Taxonomy" id="839"/>
    <lineage>
        <taxon>Bacteria</taxon>
        <taxon>Pseudomonadati</taxon>
        <taxon>Bacteroidota</taxon>
        <taxon>Bacteroidia</taxon>
        <taxon>Bacteroidales</taxon>
        <taxon>Prevotellaceae</taxon>
        <taxon>Xylanibacter</taxon>
    </lineage>
</organism>
<dbReference type="GO" id="GO:0006298">
    <property type="term" value="P:mismatch repair"/>
    <property type="evidence" value="ECO:0007669"/>
    <property type="project" value="InterPro"/>
</dbReference>
<sequence length="414" mass="47266">MTMTQERMNTVGSDETFSDDIRALRKERAKIKNRRDDIVIFPNGDKWFVFDDDANRLFEVLGWQTSEKLMDEGAISWMNLSDEGREALLLTDLNPISLWKHAEINVAGWSSEEDYKADRLSLAQQTLDYLLQFNRNDHAIVNLGKFPIYSKDGDIDTTENICFVDFDGRGSVNLFTESGKTINLVYGQEWNMMGGGDYIISTGNMLNTQLEDVKHTLLNYGSVEMQRQLKTDDIMEEYNSFLSKYRYDHVLMEQQDFYEALGDDAVSMASKYHLKLWDRDAGNGLVVPMVMLNINQVDKVLSEADDVLIEESRIMESRDELALKPSPLNEGLNETLHFNESGIKKTRNGDYMVWARLNGVDLPDKEISPEMGIRYLRLIGGAEKELLLRSALQQSYGTEIGQLATHSQSAMVKI</sequence>
<accession>A0A1H3XW18</accession>
<evidence type="ECO:0000313" key="2">
    <source>
        <dbReference type="Proteomes" id="UP000182257"/>
    </source>
</evidence>
<dbReference type="OrthoDB" id="1083299at2"/>
<evidence type="ECO:0000313" key="1">
    <source>
        <dbReference type="EMBL" id="SEA03586.1"/>
    </source>
</evidence>
<proteinExistence type="predicted"/>
<reference evidence="1 2" key="1">
    <citation type="submission" date="2016-10" db="EMBL/GenBank/DDBJ databases">
        <authorList>
            <person name="de Groot N.N."/>
        </authorList>
    </citation>
    <scope>NUCLEOTIDE SEQUENCE [LARGE SCALE GENOMIC DNA]</scope>
    <source>
        <strain evidence="1 2">D31d</strain>
    </source>
</reference>
<dbReference type="SUPFAM" id="SSF55271">
    <property type="entry name" value="DNA repair protein MutS, domain I"/>
    <property type="match status" value="1"/>
</dbReference>
<gene>
    <name evidence="1" type="ORF">SAMN05216462_0392</name>
</gene>
<dbReference type="InterPro" id="IPR016151">
    <property type="entry name" value="DNA_mismatch_repair_MutS_N"/>
</dbReference>
<dbReference type="GO" id="GO:0030983">
    <property type="term" value="F:mismatched DNA binding"/>
    <property type="evidence" value="ECO:0007669"/>
    <property type="project" value="InterPro"/>
</dbReference>
<name>A0A1H3XW18_XYLRU</name>
<dbReference type="AlphaFoldDB" id="A0A1H3XW18"/>
<dbReference type="Proteomes" id="UP000182257">
    <property type="component" value="Unassembled WGS sequence"/>
</dbReference>
<dbReference type="Gene3D" id="3.40.1170.10">
    <property type="entry name" value="DNA repair protein MutS, domain I"/>
    <property type="match status" value="1"/>
</dbReference>